<evidence type="ECO:0000313" key="1">
    <source>
        <dbReference type="EMBL" id="WNL50344.1"/>
    </source>
</evidence>
<organism evidence="1">
    <name type="scientific">Marseillevirus sp</name>
    <dbReference type="NCBI Taxonomy" id="2809551"/>
    <lineage>
        <taxon>Viruses</taxon>
        <taxon>Varidnaviria</taxon>
        <taxon>Bamfordvirae</taxon>
        <taxon>Nucleocytoviricota</taxon>
        <taxon>Megaviricetes</taxon>
        <taxon>Pimascovirales</taxon>
        <taxon>Pimascovirales incertae sedis</taxon>
        <taxon>Marseilleviridae</taxon>
        <taxon>Marseillevirus</taxon>
    </lineage>
</organism>
<accession>A0AA96EMH8</accession>
<proteinExistence type="predicted"/>
<reference evidence="1" key="1">
    <citation type="submission" date="2023-07" db="EMBL/GenBank/DDBJ databases">
        <authorList>
            <person name="Xia Y."/>
        </authorList>
    </citation>
    <scope>NUCLEOTIDE SEQUENCE</scope>
    <source>
        <strain evidence="1">E</strain>
    </source>
</reference>
<protein>
    <submittedName>
        <fullName evidence="1">Uncharacterized protein</fullName>
    </submittedName>
</protein>
<name>A0AA96EMH8_9VIRU</name>
<sequence length="276" mass="32234">MQDHDSVGYWLKGLPYIWVPSPNLRDSKRYYFANKNTIVFSETNRTETQGVWMRTSEATGSDQVLEISLSFFSCTEWPRNYFLVVPFDPVGWSVLDSKLFYKPSRSWLDAREFWGTKGKDFEFRMEGKKIDLSPVMPVYRETVDLVMPKKKLVELELAPPELFKVFSYPVLGLSTNIVAVTSKSTGKYFWNIVQLASFLNLSLKERKNLHKECLGLKKSEKHDFLYDFLEDEKKRKRGKVCATWYNDLWAGKIVWNGPIYADDGIMDHEPYQLDIA</sequence>
<gene>
    <name evidence="1" type="ORF">MarDSR_305</name>
</gene>
<dbReference type="EMBL" id="OR343189">
    <property type="protein sequence ID" value="WNL50344.1"/>
    <property type="molecule type" value="Genomic_DNA"/>
</dbReference>